<feature type="transmembrane region" description="Helical" evidence="1">
    <location>
        <begin position="190"/>
        <end position="206"/>
    </location>
</feature>
<feature type="transmembrane region" description="Helical" evidence="1">
    <location>
        <begin position="300"/>
        <end position="320"/>
    </location>
</feature>
<keyword evidence="1" id="KW-0812">Transmembrane</keyword>
<feature type="transmembrane region" description="Helical" evidence="1">
    <location>
        <begin position="50"/>
        <end position="68"/>
    </location>
</feature>
<reference evidence="4" key="1">
    <citation type="submission" date="2016-11" db="EMBL/GenBank/DDBJ databases">
        <authorList>
            <person name="Varghese N."/>
            <person name="Submissions S."/>
        </authorList>
    </citation>
    <scope>NUCLEOTIDE SEQUENCE [LARGE SCALE GENOMIC DNA]</scope>
    <source>
        <strain evidence="4">DSM 16219</strain>
    </source>
</reference>
<feature type="transmembrane region" description="Helical" evidence="1">
    <location>
        <begin position="365"/>
        <end position="384"/>
    </location>
</feature>
<organism evidence="3 4">
    <name type="scientific">Desulfatibacillum alkenivorans DSM 16219</name>
    <dbReference type="NCBI Taxonomy" id="1121393"/>
    <lineage>
        <taxon>Bacteria</taxon>
        <taxon>Pseudomonadati</taxon>
        <taxon>Thermodesulfobacteriota</taxon>
        <taxon>Desulfobacteria</taxon>
        <taxon>Desulfobacterales</taxon>
        <taxon>Desulfatibacillaceae</taxon>
        <taxon>Desulfatibacillum</taxon>
    </lineage>
</organism>
<dbReference type="Pfam" id="PF07786">
    <property type="entry name" value="HGSNAT_cat"/>
    <property type="match status" value="1"/>
</dbReference>
<dbReference type="AlphaFoldDB" id="A0A1M6ZGX5"/>
<feature type="transmembrane region" description="Helical" evidence="1">
    <location>
        <begin position="21"/>
        <end position="38"/>
    </location>
</feature>
<feature type="transmembrane region" description="Helical" evidence="1">
    <location>
        <begin position="110"/>
        <end position="129"/>
    </location>
</feature>
<evidence type="ECO:0000313" key="3">
    <source>
        <dbReference type="EMBL" id="SHL29718.1"/>
    </source>
</evidence>
<evidence type="ECO:0000313" key="4">
    <source>
        <dbReference type="Proteomes" id="UP000183994"/>
    </source>
</evidence>
<keyword evidence="4" id="KW-1185">Reference proteome</keyword>
<keyword evidence="1" id="KW-0472">Membrane</keyword>
<feature type="transmembrane region" description="Helical" evidence="1">
    <location>
        <begin position="226"/>
        <end position="245"/>
    </location>
</feature>
<gene>
    <name evidence="3" type="ORF">SAMN02745216_04969</name>
</gene>
<feature type="transmembrane region" description="Helical" evidence="1">
    <location>
        <begin position="341"/>
        <end position="359"/>
    </location>
</feature>
<feature type="transmembrane region" description="Helical" evidence="1">
    <location>
        <begin position="265"/>
        <end position="288"/>
    </location>
</feature>
<dbReference type="InterPro" id="IPR012429">
    <property type="entry name" value="HGSNAT_cat"/>
</dbReference>
<dbReference type="RefSeq" id="WP_073478944.1">
    <property type="nucleotide sequence ID" value="NZ_FQZU01000058.1"/>
</dbReference>
<dbReference type="Proteomes" id="UP000183994">
    <property type="component" value="Unassembled WGS sequence"/>
</dbReference>
<name>A0A1M6ZGX5_9BACT</name>
<feature type="transmembrane region" description="Helical" evidence="1">
    <location>
        <begin position="88"/>
        <end position="104"/>
    </location>
</feature>
<feature type="domain" description="Heparan-alpha-glucosaminide N-acetyltransferase catalytic" evidence="2">
    <location>
        <begin position="17"/>
        <end position="183"/>
    </location>
</feature>
<dbReference type="OrthoDB" id="9897818at2"/>
<protein>
    <recommendedName>
        <fullName evidence="2">Heparan-alpha-glucosaminide N-acetyltransferase catalytic domain-containing protein</fullName>
    </recommendedName>
</protein>
<dbReference type="STRING" id="1121393.SAMN02745216_04969"/>
<evidence type="ECO:0000259" key="2">
    <source>
        <dbReference type="Pfam" id="PF07786"/>
    </source>
</evidence>
<accession>A0A1M6ZGX5</accession>
<evidence type="ECO:0000256" key="1">
    <source>
        <dbReference type="SAM" id="Phobius"/>
    </source>
</evidence>
<proteinExistence type="predicted"/>
<keyword evidence="1" id="KW-1133">Transmembrane helix</keyword>
<feature type="transmembrane region" description="Helical" evidence="1">
    <location>
        <begin position="136"/>
        <end position="160"/>
    </location>
</feature>
<feature type="transmembrane region" description="Helical" evidence="1">
    <location>
        <begin position="166"/>
        <end position="183"/>
    </location>
</feature>
<sequence length="395" mass="43842">MSKHANQRRADFELLDRDPGLDFLRALSVVCMTAAHFSYHLPHLTAASRILQFFFELAPPLFFFSFGMTFDRFFSKGPAEMRVRSRRFFYLTLCVNLLFHRRLLASDFFWFLWFWQAAAALAESFAGALTRLWGLMTVLIAAALFIFPFTSVSNVFSLGMPGSFPLIPWGGLVLAGIVFSRLGGKPARDLLIGAILLSAGLGLGQAGRPEAWSNLALIRWPMSGPYFLTGLGFVIFVTSAVRLWAPVYYSLTRISKACEYISKNLLLFVVLHFAAYVPVVLFMGIFGGMDQIRAHPGLDAAFLLIGGAASAAVLVLMVMAAKALWPAVKNAWPFKMARKNFDLTAILMIAAVTLFGGDATHVPTAWTFTLTDAAIWFMMWYFALEMKQSSDEAGL</sequence>
<dbReference type="EMBL" id="FQZU01000058">
    <property type="protein sequence ID" value="SHL29718.1"/>
    <property type="molecule type" value="Genomic_DNA"/>
</dbReference>